<dbReference type="RefSeq" id="WP_011798469.1">
    <property type="nucleotide sequence ID" value="NC_008760.1"/>
</dbReference>
<evidence type="ECO:0000313" key="1">
    <source>
        <dbReference type="EMBL" id="ABM40098.1"/>
    </source>
</evidence>
<geneLocation type="plasmid" evidence="1 2">
    <name>pPNAP04</name>
</geneLocation>
<reference evidence="2" key="1">
    <citation type="journal article" date="2009" name="Environ. Microbiol.">
        <title>The genome of Polaromonas naphthalenivorans strain CJ2, isolated from coal tar-contaminated sediment, reveals physiological and metabolic versatility and evolution through extensive horizontal gene transfer.</title>
        <authorList>
            <person name="Yagi J.M."/>
            <person name="Sims D."/>
            <person name="Brettin T."/>
            <person name="Bruce D."/>
            <person name="Madsen E.L."/>
        </authorList>
    </citation>
    <scope>NUCLEOTIDE SEQUENCE [LARGE SCALE GENOMIC DNA]</scope>
    <source>
        <strain evidence="2">CJ2</strain>
        <plasmid evidence="2">Plasmid pPNAP04</plasmid>
    </source>
</reference>
<organism evidence="1 2">
    <name type="scientific">Polaromonas naphthalenivorans (strain CJ2)</name>
    <dbReference type="NCBI Taxonomy" id="365044"/>
    <lineage>
        <taxon>Bacteria</taxon>
        <taxon>Pseudomonadati</taxon>
        <taxon>Pseudomonadota</taxon>
        <taxon>Betaproteobacteria</taxon>
        <taxon>Burkholderiales</taxon>
        <taxon>Comamonadaceae</taxon>
        <taxon>Polaromonas</taxon>
    </lineage>
</organism>
<proteinExistence type="predicted"/>
<evidence type="ECO:0000313" key="2">
    <source>
        <dbReference type="Proteomes" id="UP000000644"/>
    </source>
</evidence>
<keyword evidence="2" id="KW-1185">Reference proteome</keyword>
<dbReference type="EMBL" id="CP000533">
    <property type="protein sequence ID" value="ABM40098.1"/>
    <property type="molecule type" value="Genomic_DNA"/>
</dbReference>
<name>A1VWS0_POLNA</name>
<dbReference type="AlphaFoldDB" id="A1VWS0"/>
<dbReference type="KEGG" id="pna:Pnap_4683"/>
<keyword evidence="1" id="KW-0614">Plasmid</keyword>
<protein>
    <submittedName>
        <fullName evidence="1">Uncharacterized protein</fullName>
    </submittedName>
</protein>
<sequence length="157" mass="17286">MTKVINLEYYAKKFCFDPKQMSADDPDRAKLVKAIALLKKAAKCKDELEAEKLNAQALAAIMPLKLQIEGGDLLEDLPSSVLFTDENSDVSMQASGGGLRMTYSVRFSARIDSEATEDNYEDYLGENGWGWVGIDFASDGYECDNGSTMSVSIDDDE</sequence>
<gene>
    <name evidence="1" type="ordered locus">Pnap_4683</name>
</gene>
<dbReference type="HOGENOM" id="CLU_1676246_0_0_4"/>
<accession>A1VWS0</accession>
<dbReference type="Proteomes" id="UP000000644">
    <property type="component" value="Plasmid pPNAP04"/>
</dbReference>